<keyword evidence="3" id="KW-1185">Reference proteome</keyword>
<accession>A0A0K1EMZ1</accession>
<dbReference type="EMBL" id="CP012159">
    <property type="protein sequence ID" value="AKT42214.1"/>
    <property type="molecule type" value="Genomic_DNA"/>
</dbReference>
<dbReference type="STRING" id="52.CMC5_064370"/>
<dbReference type="AlphaFoldDB" id="A0A0K1EMZ1"/>
<organism evidence="2 3">
    <name type="scientific">Chondromyces crocatus</name>
    <dbReference type="NCBI Taxonomy" id="52"/>
    <lineage>
        <taxon>Bacteria</taxon>
        <taxon>Pseudomonadati</taxon>
        <taxon>Myxococcota</taxon>
        <taxon>Polyangia</taxon>
        <taxon>Polyangiales</taxon>
        <taxon>Polyangiaceae</taxon>
        <taxon>Chondromyces</taxon>
    </lineage>
</organism>
<dbReference type="Proteomes" id="UP000067626">
    <property type="component" value="Chromosome"/>
</dbReference>
<dbReference type="OrthoDB" id="5491570at2"/>
<dbReference type="PANTHER" id="PTHR43581:SF2">
    <property type="entry name" value="EXCINUCLEASE ATPASE SUBUNIT"/>
    <property type="match status" value="1"/>
</dbReference>
<sequence length="317" mass="33421">MKVQRVSVDGFRGLPDKAFPFIDPSNGRAGSLVVVTGATGSGKTSLLEAIIAGKEKVAAYGPMRPDTTYVRPGAGAAKVKIVWELSDAERGRTGLGVPTLESEAMFGGSLTPPVNDPALSAVLGEYSLDPASSKIEYFHATRRMNPGQPVDATQLSGGLAERALRLTRDDGKFSALVKYIVAAGLGLDVDAEGQPRQPGRVTAAFAKLCSTKKLAGLYRVGDGVFPGFQDKAGRALGLTQLSDGELDALLFAASFVRNGIRNSVVLVDTPELHRSDTEAREFVEGLLSLEEDNQLVVATRSPAVIGMVPRDLVVQLG</sequence>
<evidence type="ECO:0000259" key="1">
    <source>
        <dbReference type="Pfam" id="PF13304"/>
    </source>
</evidence>
<dbReference type="RefSeq" id="WP_050433878.1">
    <property type="nucleotide sequence ID" value="NZ_CP012159.1"/>
</dbReference>
<dbReference type="InterPro" id="IPR027417">
    <property type="entry name" value="P-loop_NTPase"/>
</dbReference>
<gene>
    <name evidence="2" type="ORF">CMC5_064370</name>
</gene>
<dbReference type="InterPro" id="IPR003959">
    <property type="entry name" value="ATPase_AAA_core"/>
</dbReference>
<evidence type="ECO:0000313" key="2">
    <source>
        <dbReference type="EMBL" id="AKT42214.1"/>
    </source>
</evidence>
<dbReference type="Pfam" id="PF13304">
    <property type="entry name" value="AAA_21"/>
    <property type="match status" value="1"/>
</dbReference>
<dbReference type="PANTHER" id="PTHR43581">
    <property type="entry name" value="ATP/GTP PHOSPHATASE"/>
    <property type="match status" value="1"/>
</dbReference>
<dbReference type="InterPro" id="IPR051396">
    <property type="entry name" value="Bact_Antivir_Def_Nuclease"/>
</dbReference>
<evidence type="ECO:0000313" key="3">
    <source>
        <dbReference type="Proteomes" id="UP000067626"/>
    </source>
</evidence>
<dbReference type="SUPFAM" id="SSF52540">
    <property type="entry name" value="P-loop containing nucleoside triphosphate hydrolases"/>
    <property type="match status" value="1"/>
</dbReference>
<dbReference type="KEGG" id="ccro:CMC5_064370"/>
<feature type="domain" description="ATPase AAA-type core" evidence="1">
    <location>
        <begin position="32"/>
        <end position="305"/>
    </location>
</feature>
<name>A0A0K1EMZ1_CHOCO</name>
<dbReference type="Gene3D" id="3.40.50.300">
    <property type="entry name" value="P-loop containing nucleotide triphosphate hydrolases"/>
    <property type="match status" value="1"/>
</dbReference>
<reference evidence="2 3" key="1">
    <citation type="submission" date="2015-07" db="EMBL/GenBank/DDBJ databases">
        <title>Genome analysis of myxobacterium Chondromyces crocatus Cm c5 reveals a high potential for natural compound synthesis and the genetic basis for the loss of fruiting body formation.</title>
        <authorList>
            <person name="Zaburannyi N."/>
            <person name="Bunk B."/>
            <person name="Maier J."/>
            <person name="Overmann J."/>
            <person name="Mueller R."/>
        </authorList>
    </citation>
    <scope>NUCLEOTIDE SEQUENCE [LARGE SCALE GENOMIC DNA]</scope>
    <source>
        <strain evidence="2 3">Cm c5</strain>
    </source>
</reference>
<protein>
    <recommendedName>
        <fullName evidence="1">ATPase AAA-type core domain-containing protein</fullName>
    </recommendedName>
</protein>
<proteinExistence type="predicted"/>